<dbReference type="InterPro" id="IPR023614">
    <property type="entry name" value="Porin_dom_sf"/>
</dbReference>
<keyword evidence="2" id="KW-1185">Reference proteome</keyword>
<evidence type="ECO:0000313" key="1">
    <source>
        <dbReference type="EMBL" id="TMV08576.1"/>
    </source>
</evidence>
<dbReference type="Gene3D" id="2.40.160.10">
    <property type="entry name" value="Porin"/>
    <property type="match status" value="1"/>
</dbReference>
<evidence type="ECO:0000313" key="2">
    <source>
        <dbReference type="Proteomes" id="UP001193035"/>
    </source>
</evidence>
<accession>A0ABY2X012</accession>
<dbReference type="SUPFAM" id="SSF56935">
    <property type="entry name" value="Porins"/>
    <property type="match status" value="1"/>
</dbReference>
<dbReference type="Proteomes" id="UP001193035">
    <property type="component" value="Unassembled WGS sequence"/>
</dbReference>
<sequence>MQTVLKTICCGCVATTIGLSPAFAEDDRSPLAFDIGSGVTVTPYGYVKLDLIRDFDYELGNTTAQIRNIGLPNGPATGTFDRANVRETRIGFDVHGQDIFARFEGDFYGSNEALRLRHAFVEWNGFIVGQNWTNYMSVETLADTVDFQGPGGYPFARKPQVRYTFNPSARWTVSASAEEDVANSDDVAFTAAVRYGFDFGMVRVSGLWRDATISGNDVEGWGMTFAGLFRPWQGGTIKAGVSIGDGTADILNAGLSGPAVFLGGDTVEYNAGAVTVSHQVNDKLKLAITGGWVDLDRAVGTNTKDLQTVHLSAFYTVYKNTTLMAEYFNGRRKDASGNSFDADRVQFAVKYAF</sequence>
<organism evidence="1 2">
    <name type="scientific">Ruegeria sediminis</name>
    <dbReference type="NCBI Taxonomy" id="2583820"/>
    <lineage>
        <taxon>Bacteria</taxon>
        <taxon>Pseudomonadati</taxon>
        <taxon>Pseudomonadota</taxon>
        <taxon>Alphaproteobacteria</taxon>
        <taxon>Rhodobacterales</taxon>
        <taxon>Roseobacteraceae</taxon>
        <taxon>Ruegeria</taxon>
    </lineage>
</organism>
<dbReference type="EMBL" id="VCPD01000002">
    <property type="protein sequence ID" value="TMV08576.1"/>
    <property type="molecule type" value="Genomic_DNA"/>
</dbReference>
<evidence type="ECO:0008006" key="3">
    <source>
        <dbReference type="Google" id="ProtNLM"/>
    </source>
</evidence>
<name>A0ABY2X012_9RHOB</name>
<protein>
    <recommendedName>
        <fullName evidence="3">Porin</fullName>
    </recommendedName>
</protein>
<comment type="caution">
    <text evidence="1">The sequence shown here is derived from an EMBL/GenBank/DDBJ whole genome shotgun (WGS) entry which is preliminary data.</text>
</comment>
<dbReference type="Pfam" id="PF19577">
    <property type="entry name" value="DcaP"/>
    <property type="match status" value="1"/>
</dbReference>
<proteinExistence type="predicted"/>
<dbReference type="InterPro" id="IPR045748">
    <property type="entry name" value="DcaP"/>
</dbReference>
<reference evidence="1 2" key="1">
    <citation type="submission" date="2019-05" db="EMBL/GenBank/DDBJ databases">
        <title>Ruegeria sp. nov., isolated from tidal flat.</title>
        <authorList>
            <person name="Kim W."/>
        </authorList>
    </citation>
    <scope>NUCLEOTIDE SEQUENCE [LARGE SCALE GENOMIC DNA]</scope>
    <source>
        <strain evidence="1 2">CAU 1488</strain>
    </source>
</reference>
<gene>
    <name evidence="1" type="ORF">FGK63_05490</name>
</gene>